<dbReference type="AlphaFoldDB" id="A0A368XUX5"/>
<dbReference type="RefSeq" id="WP_114468936.1">
    <property type="nucleotide sequence ID" value="NZ_QPJK01000004.1"/>
</dbReference>
<organism evidence="1 2">
    <name type="scientific">Pseudorhodoferax soli</name>
    <dbReference type="NCBI Taxonomy" id="545864"/>
    <lineage>
        <taxon>Bacteria</taxon>
        <taxon>Pseudomonadati</taxon>
        <taxon>Pseudomonadota</taxon>
        <taxon>Betaproteobacteria</taxon>
        <taxon>Burkholderiales</taxon>
        <taxon>Comamonadaceae</taxon>
    </lineage>
</organism>
<sequence length="63" mass="7213">MPDHRQPAPRPTPSLRQARLIGRLRATLFELQCDADPDPVAIDRLMRRLARVRGHGSRSFLRA</sequence>
<dbReference type="EMBL" id="QPJK01000004">
    <property type="protein sequence ID" value="RCW71763.1"/>
    <property type="molecule type" value="Genomic_DNA"/>
</dbReference>
<keyword evidence="2" id="KW-1185">Reference proteome</keyword>
<gene>
    <name evidence="1" type="ORF">DES41_104583</name>
</gene>
<reference evidence="1 2" key="1">
    <citation type="submission" date="2018-07" db="EMBL/GenBank/DDBJ databases">
        <title>Genomic Encyclopedia of Type Strains, Phase IV (KMG-IV): sequencing the most valuable type-strain genomes for metagenomic binning, comparative biology and taxonomic classification.</title>
        <authorList>
            <person name="Goeker M."/>
        </authorList>
    </citation>
    <scope>NUCLEOTIDE SEQUENCE [LARGE SCALE GENOMIC DNA]</scope>
    <source>
        <strain evidence="1 2">DSM 21634</strain>
    </source>
</reference>
<name>A0A368XUX5_9BURK</name>
<accession>A0A368XUX5</accession>
<evidence type="ECO:0000313" key="2">
    <source>
        <dbReference type="Proteomes" id="UP000252884"/>
    </source>
</evidence>
<evidence type="ECO:0000313" key="1">
    <source>
        <dbReference type="EMBL" id="RCW71763.1"/>
    </source>
</evidence>
<dbReference type="Proteomes" id="UP000252884">
    <property type="component" value="Unassembled WGS sequence"/>
</dbReference>
<comment type="caution">
    <text evidence="1">The sequence shown here is derived from an EMBL/GenBank/DDBJ whole genome shotgun (WGS) entry which is preliminary data.</text>
</comment>
<proteinExistence type="predicted"/>
<protein>
    <submittedName>
        <fullName evidence="1">Uncharacterized protein</fullName>
    </submittedName>
</protein>
<dbReference type="OrthoDB" id="8909840at2"/>